<keyword evidence="1" id="KW-0862">Zinc</keyword>
<keyword evidence="1" id="KW-0479">Metal-binding</keyword>
<sequence>MWHLWKNIPVQVKIAEAPACERSSFCNTCGRSFRDKYTLRRHALSHSSLCFMDKRCPKPTEVMG</sequence>
<keyword evidence="4" id="KW-1185">Reference proteome</keyword>
<keyword evidence="1" id="KW-0863">Zinc-finger</keyword>
<dbReference type="Gene3D" id="3.30.160.60">
    <property type="entry name" value="Classic Zinc Finger"/>
    <property type="match status" value="1"/>
</dbReference>
<accession>A0A671WYX9</accession>
<protein>
    <recommendedName>
        <fullName evidence="2">C2H2-type domain-containing protein</fullName>
    </recommendedName>
</protein>
<dbReference type="Ensembl" id="ENSSAUT00010046270.1">
    <property type="protein sequence ID" value="ENSSAUP00010043978.1"/>
    <property type="gene ID" value="ENSSAUG00010018428.1"/>
</dbReference>
<evidence type="ECO:0000256" key="1">
    <source>
        <dbReference type="PROSITE-ProRule" id="PRU00042"/>
    </source>
</evidence>
<proteinExistence type="predicted"/>
<reference evidence="3" key="3">
    <citation type="submission" date="2025-09" db="UniProtKB">
        <authorList>
            <consortium name="Ensembl"/>
        </authorList>
    </citation>
    <scope>IDENTIFICATION</scope>
</reference>
<evidence type="ECO:0000259" key="2">
    <source>
        <dbReference type="PROSITE" id="PS50157"/>
    </source>
</evidence>
<dbReference type="PROSITE" id="PS50157">
    <property type="entry name" value="ZINC_FINGER_C2H2_2"/>
    <property type="match status" value="1"/>
</dbReference>
<dbReference type="PROSITE" id="PS00028">
    <property type="entry name" value="ZINC_FINGER_C2H2_1"/>
    <property type="match status" value="1"/>
</dbReference>
<evidence type="ECO:0000313" key="3">
    <source>
        <dbReference type="Ensembl" id="ENSSAUP00010043978.1"/>
    </source>
</evidence>
<reference evidence="3" key="1">
    <citation type="submission" date="2021-04" db="EMBL/GenBank/DDBJ databases">
        <authorList>
            <consortium name="Wellcome Sanger Institute Data Sharing"/>
        </authorList>
    </citation>
    <scope>NUCLEOTIDE SEQUENCE [LARGE SCALE GENOMIC DNA]</scope>
</reference>
<dbReference type="GO" id="GO:0008270">
    <property type="term" value="F:zinc ion binding"/>
    <property type="evidence" value="ECO:0007669"/>
    <property type="project" value="UniProtKB-KW"/>
</dbReference>
<dbReference type="InterPro" id="IPR013087">
    <property type="entry name" value="Znf_C2H2_type"/>
</dbReference>
<dbReference type="AlphaFoldDB" id="A0A671WYX9"/>
<name>A0A671WYX9_SPAAU</name>
<reference evidence="3" key="2">
    <citation type="submission" date="2025-08" db="UniProtKB">
        <authorList>
            <consortium name="Ensembl"/>
        </authorList>
    </citation>
    <scope>IDENTIFICATION</scope>
</reference>
<evidence type="ECO:0000313" key="4">
    <source>
        <dbReference type="Proteomes" id="UP000472265"/>
    </source>
</evidence>
<dbReference type="InParanoid" id="A0A671WYX9"/>
<dbReference type="Proteomes" id="UP000472265">
    <property type="component" value="Chromosome 5"/>
</dbReference>
<dbReference type="InterPro" id="IPR036236">
    <property type="entry name" value="Znf_C2H2_sf"/>
</dbReference>
<feature type="domain" description="C2H2-type" evidence="2">
    <location>
        <begin position="24"/>
        <end position="47"/>
    </location>
</feature>
<dbReference type="Pfam" id="PF00096">
    <property type="entry name" value="zf-C2H2"/>
    <property type="match status" value="1"/>
</dbReference>
<dbReference type="SUPFAM" id="SSF57667">
    <property type="entry name" value="beta-beta-alpha zinc fingers"/>
    <property type="match status" value="1"/>
</dbReference>
<organism evidence="3 4">
    <name type="scientific">Sparus aurata</name>
    <name type="common">Gilthead sea bream</name>
    <dbReference type="NCBI Taxonomy" id="8175"/>
    <lineage>
        <taxon>Eukaryota</taxon>
        <taxon>Metazoa</taxon>
        <taxon>Chordata</taxon>
        <taxon>Craniata</taxon>
        <taxon>Vertebrata</taxon>
        <taxon>Euteleostomi</taxon>
        <taxon>Actinopterygii</taxon>
        <taxon>Neopterygii</taxon>
        <taxon>Teleostei</taxon>
        <taxon>Neoteleostei</taxon>
        <taxon>Acanthomorphata</taxon>
        <taxon>Eupercaria</taxon>
        <taxon>Spariformes</taxon>
        <taxon>Sparidae</taxon>
        <taxon>Sparus</taxon>
    </lineage>
</organism>